<evidence type="ECO:0000256" key="2">
    <source>
        <dbReference type="ARBA" id="ARBA00005690"/>
    </source>
</evidence>
<evidence type="ECO:0000259" key="15">
    <source>
        <dbReference type="PROSITE" id="PS50158"/>
    </source>
</evidence>
<dbReference type="GO" id="GO:0006260">
    <property type="term" value="P:DNA replication"/>
    <property type="evidence" value="ECO:0007669"/>
    <property type="project" value="UniProtKB-KW"/>
</dbReference>
<dbReference type="GO" id="GO:0008270">
    <property type="term" value="F:zinc ion binding"/>
    <property type="evidence" value="ECO:0007669"/>
    <property type="project" value="UniProtKB-KW"/>
</dbReference>
<keyword evidence="7 13" id="KW-0862">Zinc</keyword>
<proteinExistence type="inferred from homology"/>
<evidence type="ECO:0000256" key="1">
    <source>
        <dbReference type="ARBA" id="ARBA00004123"/>
    </source>
</evidence>
<dbReference type="NCBIfam" id="TIGR00617">
    <property type="entry name" value="rpa1"/>
    <property type="match status" value="1"/>
</dbReference>
<keyword evidence="5" id="KW-0227">DNA damage</keyword>
<dbReference type="Pfam" id="PF04057">
    <property type="entry name" value="Rep-A_N"/>
    <property type="match status" value="1"/>
</dbReference>
<dbReference type="GO" id="GO:0005662">
    <property type="term" value="C:DNA replication factor A complex"/>
    <property type="evidence" value="ECO:0007669"/>
    <property type="project" value="TreeGrafter"/>
</dbReference>
<dbReference type="PANTHER" id="PTHR23273">
    <property type="entry name" value="REPLICATION FACTOR A 1, RFA1"/>
    <property type="match status" value="1"/>
</dbReference>
<keyword evidence="8 13" id="KW-0238">DNA-binding</keyword>
<evidence type="ECO:0000256" key="8">
    <source>
        <dbReference type="ARBA" id="ARBA00023125"/>
    </source>
</evidence>
<keyword evidence="17" id="KW-1185">Reference proteome</keyword>
<dbReference type="Gene3D" id="2.40.50.140">
    <property type="entry name" value="Nucleic acid-binding proteins"/>
    <property type="match status" value="4"/>
</dbReference>
<dbReference type="SMART" id="SM00343">
    <property type="entry name" value="ZnF_C2HC"/>
    <property type="match status" value="1"/>
</dbReference>
<dbReference type="CDD" id="cd04475">
    <property type="entry name" value="RPA1_DBD_B"/>
    <property type="match status" value="1"/>
</dbReference>
<dbReference type="InterPro" id="IPR047192">
    <property type="entry name" value="Euk_RPA1_DBD_C"/>
</dbReference>
<dbReference type="Pfam" id="PF16900">
    <property type="entry name" value="REPA_OB_2"/>
    <property type="match status" value="1"/>
</dbReference>
<keyword evidence="10" id="KW-0234">DNA repair</keyword>
<dbReference type="AlphaFoldDB" id="A0A9D4V544"/>
<dbReference type="InterPro" id="IPR013955">
    <property type="entry name" value="Rep_factor-A_C"/>
</dbReference>
<dbReference type="GO" id="GO:0051321">
    <property type="term" value="P:meiotic cell cycle"/>
    <property type="evidence" value="ECO:0007669"/>
    <property type="project" value="TreeGrafter"/>
</dbReference>
<dbReference type="CDD" id="cd04476">
    <property type="entry name" value="RPA1_DBD_C"/>
    <property type="match status" value="1"/>
</dbReference>
<dbReference type="CDD" id="cd04474">
    <property type="entry name" value="RPA1_DBD_A"/>
    <property type="match status" value="1"/>
</dbReference>
<evidence type="ECO:0000256" key="3">
    <source>
        <dbReference type="ARBA" id="ARBA00022705"/>
    </source>
</evidence>
<evidence type="ECO:0000256" key="12">
    <source>
        <dbReference type="PROSITE-ProRule" id="PRU00047"/>
    </source>
</evidence>
<gene>
    <name evidence="16" type="ORF">GOP47_0005104</name>
</gene>
<name>A0A9D4V544_ADICA</name>
<dbReference type="SUPFAM" id="SSF57756">
    <property type="entry name" value="Retrovirus zinc finger-like domains"/>
    <property type="match status" value="1"/>
</dbReference>
<feature type="compositionally biased region" description="Polar residues" evidence="14">
    <location>
        <begin position="149"/>
        <end position="163"/>
    </location>
</feature>
<evidence type="ECO:0000256" key="11">
    <source>
        <dbReference type="ARBA" id="ARBA00023242"/>
    </source>
</evidence>
<keyword evidence="3 13" id="KW-0235">DNA replication</keyword>
<dbReference type="InterPro" id="IPR036875">
    <property type="entry name" value="Znf_CCHC_sf"/>
</dbReference>
<comment type="function">
    <text evidence="13">Component of the replication protein A complex (RPA) required for DNA recombination, repair and replication. The activity of RPA is mediated by single-stranded DNA binding and protein interactions. Probably involved in repair of double-strand DNA breaks (DSBs) induced by genotoxic stresses.</text>
</comment>
<feature type="domain" description="CCHC-type" evidence="15">
    <location>
        <begin position="668"/>
        <end position="683"/>
    </location>
</feature>
<dbReference type="GO" id="GO:0006289">
    <property type="term" value="P:nucleotide-excision repair"/>
    <property type="evidence" value="ECO:0007669"/>
    <property type="project" value="TreeGrafter"/>
</dbReference>
<dbReference type="InterPro" id="IPR031657">
    <property type="entry name" value="REPA_OB_2"/>
</dbReference>
<evidence type="ECO:0000256" key="5">
    <source>
        <dbReference type="ARBA" id="ARBA00022763"/>
    </source>
</evidence>
<dbReference type="SUPFAM" id="SSF50249">
    <property type="entry name" value="Nucleic acid-binding proteins"/>
    <property type="match status" value="4"/>
</dbReference>
<dbReference type="GO" id="GO:0003684">
    <property type="term" value="F:damaged DNA binding"/>
    <property type="evidence" value="ECO:0007669"/>
    <property type="project" value="TreeGrafter"/>
</dbReference>
<evidence type="ECO:0000313" key="17">
    <source>
        <dbReference type="Proteomes" id="UP000886520"/>
    </source>
</evidence>
<evidence type="ECO:0000256" key="4">
    <source>
        <dbReference type="ARBA" id="ARBA00022723"/>
    </source>
</evidence>
<keyword evidence="9" id="KW-0233">DNA recombination</keyword>
<organism evidence="16 17">
    <name type="scientific">Adiantum capillus-veneris</name>
    <name type="common">Maidenhair fern</name>
    <dbReference type="NCBI Taxonomy" id="13818"/>
    <lineage>
        <taxon>Eukaryota</taxon>
        <taxon>Viridiplantae</taxon>
        <taxon>Streptophyta</taxon>
        <taxon>Embryophyta</taxon>
        <taxon>Tracheophyta</taxon>
        <taxon>Polypodiopsida</taxon>
        <taxon>Polypodiidae</taxon>
        <taxon>Polypodiales</taxon>
        <taxon>Pteridineae</taxon>
        <taxon>Pteridaceae</taxon>
        <taxon>Vittarioideae</taxon>
        <taxon>Adiantum</taxon>
    </lineage>
</organism>
<dbReference type="Proteomes" id="UP000886520">
    <property type="component" value="Chromosome 5"/>
</dbReference>
<feature type="compositionally biased region" description="Polar residues" evidence="14">
    <location>
        <begin position="128"/>
        <end position="137"/>
    </location>
</feature>
<evidence type="ECO:0000256" key="9">
    <source>
        <dbReference type="ARBA" id="ARBA00023172"/>
    </source>
</evidence>
<comment type="subcellular location">
    <subcellularLocation>
        <location evidence="1 13">Nucleus</location>
    </subcellularLocation>
</comment>
<dbReference type="GO" id="GO:0007004">
    <property type="term" value="P:telomere maintenance via telomerase"/>
    <property type="evidence" value="ECO:0007669"/>
    <property type="project" value="TreeGrafter"/>
</dbReference>
<dbReference type="InterPro" id="IPR012340">
    <property type="entry name" value="NA-bd_OB-fold"/>
</dbReference>
<dbReference type="FunFam" id="2.40.50.140:FF:000090">
    <property type="entry name" value="Replication protein A subunit"/>
    <property type="match status" value="1"/>
</dbReference>
<evidence type="ECO:0000256" key="10">
    <source>
        <dbReference type="ARBA" id="ARBA00023204"/>
    </source>
</evidence>
<dbReference type="GO" id="GO:0000724">
    <property type="term" value="P:double-strand break repair via homologous recombination"/>
    <property type="evidence" value="ECO:0007669"/>
    <property type="project" value="TreeGrafter"/>
</dbReference>
<comment type="subunit">
    <text evidence="13">Heterotrimer of RPA1, RPA2 and RPA3 (canonical replication protein A complex).</text>
</comment>
<dbReference type="InterPro" id="IPR007199">
    <property type="entry name" value="Rep_factor-A_N"/>
</dbReference>
<comment type="caution">
    <text evidence="16">The sequence shown here is derived from an EMBL/GenBank/DDBJ whole genome shotgun (WGS) entry which is preliminary data.</text>
</comment>
<evidence type="ECO:0000256" key="7">
    <source>
        <dbReference type="ARBA" id="ARBA00022833"/>
    </source>
</evidence>
<dbReference type="EMBL" id="JABFUD020000005">
    <property type="protein sequence ID" value="KAI5079625.1"/>
    <property type="molecule type" value="Genomic_DNA"/>
</dbReference>
<dbReference type="InterPro" id="IPR004591">
    <property type="entry name" value="Rfa1"/>
</dbReference>
<reference evidence="16 17" key="1">
    <citation type="submission" date="2021-01" db="EMBL/GenBank/DDBJ databases">
        <title>Adiantum capillus-veneris genome.</title>
        <authorList>
            <person name="Fang Y."/>
            <person name="Liao Q."/>
        </authorList>
    </citation>
    <scope>NUCLEOTIDE SEQUENCE [LARGE SCALE GENOMIC DNA]</scope>
    <source>
        <strain evidence="16">H3</strain>
        <tissue evidence="16">Leaf</tissue>
    </source>
</reference>
<dbReference type="Gene3D" id="4.10.60.10">
    <property type="entry name" value="Zinc finger, CCHC-type"/>
    <property type="match status" value="1"/>
</dbReference>
<keyword evidence="11 13" id="KW-0539">Nucleus</keyword>
<dbReference type="FunFam" id="2.40.50.140:FF:000041">
    <property type="entry name" value="Replication protein A subunit"/>
    <property type="match status" value="1"/>
</dbReference>
<keyword evidence="4 13" id="KW-0479">Metal-binding</keyword>
<dbReference type="PROSITE" id="PS50158">
    <property type="entry name" value="ZF_CCHC"/>
    <property type="match status" value="1"/>
</dbReference>
<feature type="region of interest" description="Disordered" evidence="14">
    <location>
        <begin position="125"/>
        <end position="175"/>
    </location>
</feature>
<dbReference type="FunFam" id="2.40.50.140:FF:000064">
    <property type="entry name" value="Replication protein A subunit"/>
    <property type="match status" value="1"/>
</dbReference>
<dbReference type="Pfam" id="PF00098">
    <property type="entry name" value="zf-CCHC"/>
    <property type="match status" value="1"/>
</dbReference>
<dbReference type="Pfam" id="PF08646">
    <property type="entry name" value="Rep_fac-A_C"/>
    <property type="match status" value="1"/>
</dbReference>
<evidence type="ECO:0000256" key="13">
    <source>
        <dbReference type="RuleBase" id="RU364130"/>
    </source>
</evidence>
<dbReference type="GO" id="GO:0043047">
    <property type="term" value="F:single-stranded telomeric DNA binding"/>
    <property type="evidence" value="ECO:0007669"/>
    <property type="project" value="TreeGrafter"/>
</dbReference>
<dbReference type="InterPro" id="IPR001878">
    <property type="entry name" value="Znf_CCHC"/>
</dbReference>
<protein>
    <recommendedName>
        <fullName evidence="13">Replication protein A subunit</fullName>
    </recommendedName>
</protein>
<evidence type="ECO:0000256" key="6">
    <source>
        <dbReference type="ARBA" id="ARBA00022771"/>
    </source>
</evidence>
<dbReference type="PANTHER" id="PTHR23273:SF4">
    <property type="entry name" value="REPLICATION PROTEIN A OB DOMAIN-CONTAINING PROTEIN"/>
    <property type="match status" value="1"/>
</dbReference>
<keyword evidence="6 12" id="KW-0863">Zinc-finger</keyword>
<dbReference type="OrthoDB" id="1751331at2759"/>
<comment type="similarity">
    <text evidence="2 13">Belongs to the replication factor A protein 1 family.</text>
</comment>
<accession>A0A9D4V544</accession>
<evidence type="ECO:0000256" key="14">
    <source>
        <dbReference type="SAM" id="MobiDB-lite"/>
    </source>
</evidence>
<sequence length="690" mass="75251">MASAPALTSNSISAIAGGDTNLRPLLQVLDVKEIKASQADKRFRLLLSDGSFVQQSVLATQLNSSVLLGEIKQGSILQLLDFVCLTIRGLRFLMVLNMEVIGFSADTIGHPKQFLFNDKEASGKAIAQQESTSNDMSMRNGCAAPVGPAQQSVTSTKSPSTSGPDARPLVSPSYEPAPIYSNKGPIARNQAPARILPIVALTPYVGRWAIKDGDGGEIRATCFNSIADQFMDKIEVGKLYMVSKGKLRPAERSFNHMRHDYEITLENSSMIELLGEDDDSIPQQQFKFTPIAAIENADENSMVDVLGIVVGVSPTNTILRKNGTETEKRTVQLRDASGCSVEITMWGSFCAREGNLLQEACNSGQTPILAVKAGRISAFSGKSVGTISSTQLLVDPDLLEAKQLRAWFEGGGKASSFQPISHEGCAGARGEMRKTVSQIKDEGLGRSGRPDWVAVKGSISFVKTDKFCYTACPLIVMDRPCNRKVTIRSDNKWYCDRCDKLLDDCEYRYLLSLQVQDHTGVTWVTAFQEAAEDILGVSAKELQSWKGEEDWRFEDVIHKVLFTQRLFKLKVKEETYNDELSVKCSVLRAEQLNYHSENKVVLDSIRSLIVGDHQNQEIAGNGSSVPSFSGAAGFMSSNSPVSPSKYTAVKSSRSMGGSANFSSSNSSCFKCGKSGHWVKDCPSQGSGRFR</sequence>
<dbReference type="CDD" id="cd04477">
    <property type="entry name" value="RPA1N"/>
    <property type="match status" value="1"/>
</dbReference>
<evidence type="ECO:0000313" key="16">
    <source>
        <dbReference type="EMBL" id="KAI5079625.1"/>
    </source>
</evidence>